<feature type="domain" description="HTH lacI-type" evidence="5">
    <location>
        <begin position="8"/>
        <end position="62"/>
    </location>
</feature>
<dbReference type="EMBL" id="PVZG01000023">
    <property type="protein sequence ID" value="PRY20556.1"/>
    <property type="molecule type" value="Genomic_DNA"/>
</dbReference>
<dbReference type="OrthoDB" id="3258243at2"/>
<keyword evidence="7" id="KW-1185">Reference proteome</keyword>
<dbReference type="InterPro" id="IPR000843">
    <property type="entry name" value="HTH_LacI"/>
</dbReference>
<gene>
    <name evidence="6" type="ORF">CLV70_12324</name>
</gene>
<dbReference type="PANTHER" id="PTHR30146:SF147">
    <property type="entry name" value="HTH-TYPE TRANSCRIPTIONAL REGULATOR DEGA"/>
    <property type="match status" value="1"/>
</dbReference>
<keyword evidence="1" id="KW-0805">Transcription regulation</keyword>
<protein>
    <submittedName>
        <fullName evidence="6">LacI family transcriptional regulator</fullName>
    </submittedName>
</protein>
<dbReference type="SMART" id="SM00354">
    <property type="entry name" value="HTH_LACI"/>
    <property type="match status" value="1"/>
</dbReference>
<comment type="caution">
    <text evidence="6">The sequence shown here is derived from an EMBL/GenBank/DDBJ whole genome shotgun (WGS) entry which is preliminary data.</text>
</comment>
<sequence length="361" mass="38365">MDQPPRPPTIDDVAKAAGVASSTVSRAFSRPGRVSFETSERIHRVAAELGYRTTSLARALPGGTTSMIALAISDITNPFYYEIIRGAQSAASEAGYTILLADTQESGTHERATLDRAVATVDGIVLATTRMSDSAIRMTAKQRPVIVLNRAVSDVPCVITDNPRGVRRAVEHLAELGHQRLTYLAGPEASWADGMRWRSLRETAMELELHVRRLGPFPPTVAGGARAAAEFAAHPTSAVVAYNDLVAIGAIRALTAMGARIPRDVSVIGFDNIFTAELVTPPLTTVAAPLAAMGRTAVGNLLAIVRGARPRAQAPVTLPCRLIVRRSTAHRRRYRTSPAWATTSVSGSADSAGRSTDAGSR</sequence>
<evidence type="ECO:0000256" key="2">
    <source>
        <dbReference type="ARBA" id="ARBA00023125"/>
    </source>
</evidence>
<feature type="compositionally biased region" description="Polar residues" evidence="4">
    <location>
        <begin position="339"/>
        <end position="361"/>
    </location>
</feature>
<dbReference type="Pfam" id="PF13377">
    <property type="entry name" value="Peripla_BP_3"/>
    <property type="match status" value="1"/>
</dbReference>
<name>A0A2T0RH77_9ACTN</name>
<keyword evidence="3" id="KW-0804">Transcription</keyword>
<organism evidence="6 7">
    <name type="scientific">Pseudosporangium ferrugineum</name>
    <dbReference type="NCBI Taxonomy" id="439699"/>
    <lineage>
        <taxon>Bacteria</taxon>
        <taxon>Bacillati</taxon>
        <taxon>Actinomycetota</taxon>
        <taxon>Actinomycetes</taxon>
        <taxon>Micromonosporales</taxon>
        <taxon>Micromonosporaceae</taxon>
        <taxon>Pseudosporangium</taxon>
    </lineage>
</organism>
<evidence type="ECO:0000313" key="7">
    <source>
        <dbReference type="Proteomes" id="UP000239209"/>
    </source>
</evidence>
<dbReference type="AlphaFoldDB" id="A0A2T0RH77"/>
<dbReference type="Gene3D" id="1.10.260.40">
    <property type="entry name" value="lambda repressor-like DNA-binding domains"/>
    <property type="match status" value="1"/>
</dbReference>
<dbReference type="Gene3D" id="3.40.50.2300">
    <property type="match status" value="2"/>
</dbReference>
<dbReference type="SUPFAM" id="SSF53822">
    <property type="entry name" value="Periplasmic binding protein-like I"/>
    <property type="match status" value="1"/>
</dbReference>
<evidence type="ECO:0000256" key="4">
    <source>
        <dbReference type="SAM" id="MobiDB-lite"/>
    </source>
</evidence>
<dbReference type="RefSeq" id="WP_106130520.1">
    <property type="nucleotide sequence ID" value="NZ_PVZG01000023.1"/>
</dbReference>
<evidence type="ECO:0000259" key="5">
    <source>
        <dbReference type="PROSITE" id="PS50932"/>
    </source>
</evidence>
<dbReference type="CDD" id="cd01392">
    <property type="entry name" value="HTH_LacI"/>
    <property type="match status" value="1"/>
</dbReference>
<dbReference type="Pfam" id="PF00356">
    <property type="entry name" value="LacI"/>
    <property type="match status" value="1"/>
</dbReference>
<evidence type="ECO:0000256" key="3">
    <source>
        <dbReference type="ARBA" id="ARBA00023163"/>
    </source>
</evidence>
<evidence type="ECO:0000313" key="6">
    <source>
        <dbReference type="EMBL" id="PRY20556.1"/>
    </source>
</evidence>
<reference evidence="6 7" key="1">
    <citation type="submission" date="2018-03" db="EMBL/GenBank/DDBJ databases">
        <title>Genomic Encyclopedia of Archaeal and Bacterial Type Strains, Phase II (KMG-II): from individual species to whole genera.</title>
        <authorList>
            <person name="Goeker M."/>
        </authorList>
    </citation>
    <scope>NUCLEOTIDE SEQUENCE [LARGE SCALE GENOMIC DNA]</scope>
    <source>
        <strain evidence="6 7">DSM 45348</strain>
    </source>
</reference>
<dbReference type="Proteomes" id="UP000239209">
    <property type="component" value="Unassembled WGS sequence"/>
</dbReference>
<accession>A0A2T0RH77</accession>
<dbReference type="GO" id="GO:0000976">
    <property type="term" value="F:transcription cis-regulatory region binding"/>
    <property type="evidence" value="ECO:0007669"/>
    <property type="project" value="TreeGrafter"/>
</dbReference>
<feature type="region of interest" description="Disordered" evidence="4">
    <location>
        <begin position="334"/>
        <end position="361"/>
    </location>
</feature>
<proteinExistence type="predicted"/>
<keyword evidence="2" id="KW-0238">DNA-binding</keyword>
<dbReference type="InterPro" id="IPR046335">
    <property type="entry name" value="LacI/GalR-like_sensor"/>
</dbReference>
<dbReference type="SUPFAM" id="SSF47413">
    <property type="entry name" value="lambda repressor-like DNA-binding domains"/>
    <property type="match status" value="1"/>
</dbReference>
<dbReference type="GO" id="GO:0003700">
    <property type="term" value="F:DNA-binding transcription factor activity"/>
    <property type="evidence" value="ECO:0007669"/>
    <property type="project" value="TreeGrafter"/>
</dbReference>
<evidence type="ECO:0000256" key="1">
    <source>
        <dbReference type="ARBA" id="ARBA00023015"/>
    </source>
</evidence>
<dbReference type="PROSITE" id="PS50932">
    <property type="entry name" value="HTH_LACI_2"/>
    <property type="match status" value="1"/>
</dbReference>
<dbReference type="InterPro" id="IPR010982">
    <property type="entry name" value="Lambda_DNA-bd_dom_sf"/>
</dbReference>
<dbReference type="CDD" id="cd06267">
    <property type="entry name" value="PBP1_LacI_sugar_binding-like"/>
    <property type="match status" value="1"/>
</dbReference>
<dbReference type="PANTHER" id="PTHR30146">
    <property type="entry name" value="LACI-RELATED TRANSCRIPTIONAL REPRESSOR"/>
    <property type="match status" value="1"/>
</dbReference>
<dbReference type="InterPro" id="IPR028082">
    <property type="entry name" value="Peripla_BP_I"/>
</dbReference>